<protein>
    <submittedName>
        <fullName evidence="1">Uncharacterized protein</fullName>
    </submittedName>
</protein>
<dbReference type="Proteomes" id="UP000033869">
    <property type="component" value="Unassembled WGS sequence"/>
</dbReference>
<name>A0A0G0WA08_UNCC2</name>
<gene>
    <name evidence="1" type="ORF">UU65_C0001G0210</name>
</gene>
<organism evidence="1 2">
    <name type="scientific">candidate division CPR2 bacterium GW2011_GWC1_41_48</name>
    <dbReference type="NCBI Taxonomy" id="1618344"/>
    <lineage>
        <taxon>Bacteria</taxon>
        <taxon>Bacteria division CPR2</taxon>
    </lineage>
</organism>
<reference evidence="1 2" key="1">
    <citation type="journal article" date="2015" name="Nature">
        <title>rRNA introns, odd ribosomes, and small enigmatic genomes across a large radiation of phyla.</title>
        <authorList>
            <person name="Brown C.T."/>
            <person name="Hug L.A."/>
            <person name="Thomas B.C."/>
            <person name="Sharon I."/>
            <person name="Castelle C.J."/>
            <person name="Singh A."/>
            <person name="Wilkins M.J."/>
            <person name="Williams K.H."/>
            <person name="Banfield J.F."/>
        </authorList>
    </citation>
    <scope>NUCLEOTIDE SEQUENCE [LARGE SCALE GENOMIC DNA]</scope>
</reference>
<proteinExistence type="predicted"/>
<evidence type="ECO:0000313" key="1">
    <source>
        <dbReference type="EMBL" id="KKS09805.1"/>
    </source>
</evidence>
<dbReference type="EMBL" id="LCBL01000001">
    <property type="protein sequence ID" value="KKS09805.1"/>
    <property type="molecule type" value="Genomic_DNA"/>
</dbReference>
<evidence type="ECO:0000313" key="2">
    <source>
        <dbReference type="Proteomes" id="UP000033869"/>
    </source>
</evidence>
<comment type="caution">
    <text evidence="1">The sequence shown here is derived from an EMBL/GenBank/DDBJ whole genome shotgun (WGS) entry which is preliminary data.</text>
</comment>
<sequence>MSENADNNIPLDMSGPVTIIGGCGIHEGTYDA</sequence>
<dbReference type="AlphaFoldDB" id="A0A0G0WA08"/>
<accession>A0A0G0WA08</accession>